<reference evidence="2" key="1">
    <citation type="journal article" date="2013" name="Genome Announc.">
        <title>Draft Genome Sequence of Streptomyces bottropensis ATCC 25435, a Bottromycin-Producing Actinomycete.</title>
        <authorList>
            <person name="Zhang H."/>
            <person name="Zhou W."/>
            <person name="Zhuang Y."/>
            <person name="Liang X."/>
            <person name="Liu T."/>
        </authorList>
    </citation>
    <scope>NUCLEOTIDE SEQUENCE [LARGE SCALE GENOMIC DNA]</scope>
    <source>
        <strain evidence="2">ATCC 25435</strain>
    </source>
</reference>
<evidence type="ECO:0000313" key="2">
    <source>
        <dbReference type="Proteomes" id="UP000030760"/>
    </source>
</evidence>
<accession>M3FRX3</accession>
<dbReference type="EMBL" id="KB405067">
    <property type="protein sequence ID" value="EMF55700.1"/>
    <property type="molecule type" value="Genomic_DNA"/>
</dbReference>
<proteinExistence type="predicted"/>
<evidence type="ECO:0000313" key="1">
    <source>
        <dbReference type="EMBL" id="EMF55700.1"/>
    </source>
</evidence>
<sequence length="53" mass="5666">MPAPLIRHQVPRVTVRPCRAAFRPLSPTVDVGTGGSAASRRCRLLRSAPSLVS</sequence>
<gene>
    <name evidence="1" type="ORF">SBD_3013</name>
</gene>
<organism evidence="1 2">
    <name type="scientific">Streptomyces bottropensis ATCC 25435</name>
    <dbReference type="NCBI Taxonomy" id="1054862"/>
    <lineage>
        <taxon>Bacteria</taxon>
        <taxon>Bacillati</taxon>
        <taxon>Actinomycetota</taxon>
        <taxon>Actinomycetes</taxon>
        <taxon>Kitasatosporales</taxon>
        <taxon>Streptomycetaceae</taxon>
        <taxon>Streptomyces</taxon>
    </lineage>
</organism>
<dbReference type="Proteomes" id="UP000030760">
    <property type="component" value="Unassembled WGS sequence"/>
</dbReference>
<dbReference type="AlphaFoldDB" id="M3FRX3"/>
<name>M3FRX3_9ACTN</name>
<protein>
    <submittedName>
        <fullName evidence="1">Uncharacterized protein</fullName>
    </submittedName>
</protein>